<feature type="signal peptide" evidence="7">
    <location>
        <begin position="1"/>
        <end position="25"/>
    </location>
</feature>
<dbReference type="InterPro" id="IPR039417">
    <property type="entry name" value="Peptidase_C1A_papain-like"/>
</dbReference>
<dbReference type="SMART" id="SM00848">
    <property type="entry name" value="Inhibitor_I29"/>
    <property type="match status" value="1"/>
</dbReference>
<keyword evidence="3 7" id="KW-0732">Signal</keyword>
<dbReference type="InterPro" id="IPR038765">
    <property type="entry name" value="Papain-like_cys_pep_sf"/>
</dbReference>
<comment type="caution">
    <text evidence="10">The sequence shown here is derived from an EMBL/GenBank/DDBJ whole genome shotgun (WGS) entry which is preliminary data.</text>
</comment>
<comment type="similarity">
    <text evidence="1">Belongs to the peptidase C1 family.</text>
</comment>
<evidence type="ECO:0000259" key="9">
    <source>
        <dbReference type="SMART" id="SM00848"/>
    </source>
</evidence>
<dbReference type="AlphaFoldDB" id="A0AAX6DPM8"/>
<keyword evidence="2 10" id="KW-0645">Protease</keyword>
<sequence length="332" mass="36129">MALSTSSSLCLALLILGIWSSQASASRKLTEMSMEERHEQWMARHGQVYKDEAEKDRRFEIFKTNIELIESFNAGNQKFKLGANQFADLLNEEFNEVCSGYRPPLMTTVTAAKGFMYANVTDTPSRTDWRAKGAVTPVKHQGHCGSCWAFSAVASIEGLTQVRTGKLISLSEQELFDRDTSSDNQGCHGGNMGRAFEFVVSNEGLSASEKYRGSFSHATTSTIGGYEQVPANDEAALLKAVSMQPVSVAIDASSYALQLYAGGVFTGYCGTELNHAVAVVGYGMESDGTKYWIVKNSWGSSWGEDGYIRIQRDVGAKEGLCGIAMQASYPTA</sequence>
<dbReference type="PANTHER" id="PTHR12411">
    <property type="entry name" value="CYSTEINE PROTEASE FAMILY C1-RELATED"/>
    <property type="match status" value="1"/>
</dbReference>
<dbReference type="PROSITE" id="PS00139">
    <property type="entry name" value="THIOL_PROTEASE_CYS"/>
    <property type="match status" value="1"/>
</dbReference>
<feature type="domain" description="Peptidase C1A papain C-terminal" evidence="8">
    <location>
        <begin position="123"/>
        <end position="331"/>
    </location>
</feature>
<dbReference type="Proteomes" id="UP001140949">
    <property type="component" value="Unassembled WGS sequence"/>
</dbReference>
<evidence type="ECO:0000256" key="6">
    <source>
        <dbReference type="ARBA" id="ARBA00023157"/>
    </source>
</evidence>
<reference evidence="10" key="2">
    <citation type="submission" date="2023-04" db="EMBL/GenBank/DDBJ databases">
        <authorList>
            <person name="Bruccoleri R.E."/>
            <person name="Oakeley E.J."/>
            <person name="Faust A.-M."/>
            <person name="Dessus-Babus S."/>
            <person name="Altorfer M."/>
            <person name="Burckhardt D."/>
            <person name="Oertli M."/>
            <person name="Naumann U."/>
            <person name="Petersen F."/>
            <person name="Wong J."/>
        </authorList>
    </citation>
    <scope>NUCLEOTIDE SEQUENCE</scope>
    <source>
        <strain evidence="10">GSM-AAB239-AS_SAM_17_03QT</strain>
        <tissue evidence="10">Leaf</tissue>
    </source>
</reference>
<dbReference type="Pfam" id="PF00112">
    <property type="entry name" value="Peptidase_C1"/>
    <property type="match status" value="1"/>
</dbReference>
<evidence type="ECO:0000313" key="11">
    <source>
        <dbReference type="Proteomes" id="UP001140949"/>
    </source>
</evidence>
<dbReference type="SMART" id="SM00645">
    <property type="entry name" value="Pept_C1"/>
    <property type="match status" value="1"/>
</dbReference>
<evidence type="ECO:0000259" key="8">
    <source>
        <dbReference type="SMART" id="SM00645"/>
    </source>
</evidence>
<dbReference type="SUPFAM" id="SSF54001">
    <property type="entry name" value="Cysteine proteinases"/>
    <property type="match status" value="1"/>
</dbReference>
<dbReference type="PRINTS" id="PR00705">
    <property type="entry name" value="PAPAIN"/>
</dbReference>
<dbReference type="Gene3D" id="3.90.70.10">
    <property type="entry name" value="Cysteine proteinases"/>
    <property type="match status" value="1"/>
</dbReference>
<dbReference type="CDD" id="cd02248">
    <property type="entry name" value="Peptidase_C1A"/>
    <property type="match status" value="1"/>
</dbReference>
<keyword evidence="5" id="KW-0788">Thiol protease</keyword>
<dbReference type="GO" id="GO:0008234">
    <property type="term" value="F:cysteine-type peptidase activity"/>
    <property type="evidence" value="ECO:0007669"/>
    <property type="project" value="UniProtKB-KW"/>
</dbReference>
<organism evidence="10 11">
    <name type="scientific">Iris pallida</name>
    <name type="common">Sweet iris</name>
    <dbReference type="NCBI Taxonomy" id="29817"/>
    <lineage>
        <taxon>Eukaryota</taxon>
        <taxon>Viridiplantae</taxon>
        <taxon>Streptophyta</taxon>
        <taxon>Embryophyta</taxon>
        <taxon>Tracheophyta</taxon>
        <taxon>Spermatophyta</taxon>
        <taxon>Magnoliopsida</taxon>
        <taxon>Liliopsida</taxon>
        <taxon>Asparagales</taxon>
        <taxon>Iridaceae</taxon>
        <taxon>Iridoideae</taxon>
        <taxon>Irideae</taxon>
        <taxon>Iris</taxon>
    </lineage>
</organism>
<dbReference type="InterPro" id="IPR013201">
    <property type="entry name" value="Prot_inhib_I29"/>
</dbReference>
<evidence type="ECO:0000256" key="2">
    <source>
        <dbReference type="ARBA" id="ARBA00022670"/>
    </source>
</evidence>
<dbReference type="InterPro" id="IPR013128">
    <property type="entry name" value="Peptidase_C1A"/>
</dbReference>
<dbReference type="PROSITE" id="PS00639">
    <property type="entry name" value="THIOL_PROTEASE_HIS"/>
    <property type="match status" value="1"/>
</dbReference>
<dbReference type="FunFam" id="3.90.70.10:FF:000023">
    <property type="entry name" value="Senescence-specific cysteine protease SAG39"/>
    <property type="match status" value="1"/>
</dbReference>
<dbReference type="InterPro" id="IPR025661">
    <property type="entry name" value="Pept_asp_AS"/>
</dbReference>
<dbReference type="PROSITE" id="PS00640">
    <property type="entry name" value="THIOL_PROTEASE_ASN"/>
    <property type="match status" value="1"/>
</dbReference>
<dbReference type="InterPro" id="IPR000668">
    <property type="entry name" value="Peptidase_C1A_C"/>
</dbReference>
<dbReference type="InterPro" id="IPR025660">
    <property type="entry name" value="Pept_his_AS"/>
</dbReference>
<evidence type="ECO:0000256" key="7">
    <source>
        <dbReference type="SAM" id="SignalP"/>
    </source>
</evidence>
<accession>A0AAX6DPM8</accession>
<proteinExistence type="inferred from homology"/>
<dbReference type="InterPro" id="IPR000169">
    <property type="entry name" value="Pept_cys_AS"/>
</dbReference>
<keyword evidence="4" id="KW-0378">Hydrolase</keyword>
<keyword evidence="6" id="KW-1015">Disulfide bond</keyword>
<dbReference type="Pfam" id="PF08246">
    <property type="entry name" value="Inhibitor_I29"/>
    <property type="match status" value="1"/>
</dbReference>
<evidence type="ECO:0000256" key="1">
    <source>
        <dbReference type="ARBA" id="ARBA00008455"/>
    </source>
</evidence>
<evidence type="ECO:0000256" key="4">
    <source>
        <dbReference type="ARBA" id="ARBA00022801"/>
    </source>
</evidence>
<evidence type="ECO:0000256" key="5">
    <source>
        <dbReference type="ARBA" id="ARBA00022807"/>
    </source>
</evidence>
<gene>
    <name evidence="10" type="ORF">M6B38_234175</name>
</gene>
<evidence type="ECO:0000256" key="3">
    <source>
        <dbReference type="ARBA" id="ARBA00022729"/>
    </source>
</evidence>
<feature type="chain" id="PRO_5043758068" evidence="7">
    <location>
        <begin position="26"/>
        <end position="332"/>
    </location>
</feature>
<dbReference type="EMBL" id="JANAVB010042620">
    <property type="protein sequence ID" value="KAJ6793802.1"/>
    <property type="molecule type" value="Genomic_DNA"/>
</dbReference>
<protein>
    <submittedName>
        <fullName evidence="10">Senescence-specific cysteine protease SAG39-like</fullName>
    </submittedName>
</protein>
<feature type="domain" description="Cathepsin propeptide inhibitor" evidence="9">
    <location>
        <begin position="38"/>
        <end position="94"/>
    </location>
</feature>
<evidence type="ECO:0000313" key="10">
    <source>
        <dbReference type="EMBL" id="KAJ6793802.1"/>
    </source>
</evidence>
<reference evidence="10" key="1">
    <citation type="journal article" date="2023" name="GigaByte">
        <title>Genome assembly of the bearded iris, Iris pallida Lam.</title>
        <authorList>
            <person name="Bruccoleri R.E."/>
            <person name="Oakeley E.J."/>
            <person name="Faust A.M.E."/>
            <person name="Altorfer M."/>
            <person name="Dessus-Babus S."/>
            <person name="Burckhardt D."/>
            <person name="Oertli M."/>
            <person name="Naumann U."/>
            <person name="Petersen F."/>
            <person name="Wong J."/>
        </authorList>
    </citation>
    <scope>NUCLEOTIDE SEQUENCE</scope>
    <source>
        <strain evidence="10">GSM-AAB239-AS_SAM_17_03QT</strain>
    </source>
</reference>
<name>A0AAX6DPM8_IRIPA</name>
<keyword evidence="11" id="KW-1185">Reference proteome</keyword>
<dbReference type="GO" id="GO:0006508">
    <property type="term" value="P:proteolysis"/>
    <property type="evidence" value="ECO:0007669"/>
    <property type="project" value="UniProtKB-KW"/>
</dbReference>